<sequence length="104" mass="11882">MPQEERLLEILIKKASKAFLFDWKVDLLVQTMEDAGMGSLHLFPSGIIDEDRLFGEQVSEYQFTDEDGIDVIASLNIDCKGYLLELDIWKTDFSPLIKIPGMIE</sequence>
<dbReference type="InterPro" id="IPR054253">
    <property type="entry name" value="DUF6984"/>
</dbReference>
<dbReference type="Pfam" id="PF22480">
    <property type="entry name" value="DUF6984"/>
    <property type="match status" value="1"/>
</dbReference>
<comment type="caution">
    <text evidence="2">The sequence shown here is derived from an EMBL/GenBank/DDBJ whole genome shotgun (WGS) entry which is preliminary data.</text>
</comment>
<name>A0A6N8JIU5_9BACT</name>
<organism evidence="2 3">
    <name type="scientific">Chitinophaga oryziterrae</name>
    <dbReference type="NCBI Taxonomy" id="1031224"/>
    <lineage>
        <taxon>Bacteria</taxon>
        <taxon>Pseudomonadati</taxon>
        <taxon>Bacteroidota</taxon>
        <taxon>Chitinophagia</taxon>
        <taxon>Chitinophagales</taxon>
        <taxon>Chitinophagaceae</taxon>
        <taxon>Chitinophaga</taxon>
    </lineage>
</organism>
<protein>
    <recommendedName>
        <fullName evidence="1">DUF6984 domain-containing protein</fullName>
    </recommendedName>
</protein>
<dbReference type="RefSeq" id="WP_157303941.1">
    <property type="nucleotide sequence ID" value="NZ_BAAAZB010000027.1"/>
</dbReference>
<dbReference type="OrthoDB" id="1050330at2"/>
<proteinExistence type="predicted"/>
<accession>A0A6N8JIU5</accession>
<feature type="domain" description="DUF6984" evidence="1">
    <location>
        <begin position="2"/>
        <end position="100"/>
    </location>
</feature>
<dbReference type="Proteomes" id="UP000468388">
    <property type="component" value="Unassembled WGS sequence"/>
</dbReference>
<reference evidence="2 3" key="1">
    <citation type="submission" date="2019-12" db="EMBL/GenBank/DDBJ databases">
        <title>The draft genomic sequence of strain Chitinophaga oryziterrae JCM 16595.</title>
        <authorList>
            <person name="Zhang X."/>
        </authorList>
    </citation>
    <scope>NUCLEOTIDE SEQUENCE [LARGE SCALE GENOMIC DNA]</scope>
    <source>
        <strain evidence="2 3">JCM 16595</strain>
    </source>
</reference>
<dbReference type="AlphaFoldDB" id="A0A6N8JIU5"/>
<evidence type="ECO:0000259" key="1">
    <source>
        <dbReference type="Pfam" id="PF22480"/>
    </source>
</evidence>
<keyword evidence="3" id="KW-1185">Reference proteome</keyword>
<evidence type="ECO:0000313" key="2">
    <source>
        <dbReference type="EMBL" id="MVT45155.1"/>
    </source>
</evidence>
<gene>
    <name evidence="2" type="ORF">GO495_31495</name>
</gene>
<dbReference type="EMBL" id="WRXO01000017">
    <property type="protein sequence ID" value="MVT45155.1"/>
    <property type="molecule type" value="Genomic_DNA"/>
</dbReference>
<evidence type="ECO:0000313" key="3">
    <source>
        <dbReference type="Proteomes" id="UP000468388"/>
    </source>
</evidence>